<dbReference type="Proteomes" id="UP000292082">
    <property type="component" value="Unassembled WGS sequence"/>
</dbReference>
<keyword evidence="2" id="KW-1185">Reference proteome</keyword>
<reference evidence="1 2" key="1">
    <citation type="submission" date="2019-01" db="EMBL/GenBank/DDBJ databases">
        <title>Draft genome sequences of three monokaryotic isolates of the white-rot basidiomycete fungus Dichomitus squalens.</title>
        <authorList>
            <consortium name="DOE Joint Genome Institute"/>
            <person name="Lopez S.C."/>
            <person name="Andreopoulos B."/>
            <person name="Pangilinan J."/>
            <person name="Lipzen A."/>
            <person name="Riley R."/>
            <person name="Ahrendt S."/>
            <person name="Ng V."/>
            <person name="Barry K."/>
            <person name="Daum C."/>
            <person name="Grigoriev I.V."/>
            <person name="Hilden K.S."/>
            <person name="Makela M.R."/>
            <person name="de Vries R.P."/>
        </authorList>
    </citation>
    <scope>NUCLEOTIDE SEQUENCE [LARGE SCALE GENOMIC DNA]</scope>
    <source>
        <strain evidence="1 2">CBS 464.89</strain>
    </source>
</reference>
<name>A0A4Q9QEX5_9APHY</name>
<protein>
    <submittedName>
        <fullName evidence="1">Uncharacterized protein</fullName>
    </submittedName>
</protein>
<sequence length="84" mass="9608">MALPQMHHTRRGTISDPVRETISQEKSCYNWHKRRCQGRNLDGQLAGSLQICLNIDHSWQCNINLPNWGPGAKPGGKRKRNDDD</sequence>
<dbReference type="EMBL" id="ML145084">
    <property type="protein sequence ID" value="TBU65741.1"/>
    <property type="molecule type" value="Genomic_DNA"/>
</dbReference>
<gene>
    <name evidence="1" type="ORF">BD310DRAFT_23736</name>
</gene>
<evidence type="ECO:0000313" key="2">
    <source>
        <dbReference type="Proteomes" id="UP000292082"/>
    </source>
</evidence>
<dbReference type="AlphaFoldDB" id="A0A4Q9QEX5"/>
<evidence type="ECO:0000313" key="1">
    <source>
        <dbReference type="EMBL" id="TBU65741.1"/>
    </source>
</evidence>
<proteinExistence type="predicted"/>
<accession>A0A4Q9QEX5</accession>
<organism evidence="1 2">
    <name type="scientific">Dichomitus squalens</name>
    <dbReference type="NCBI Taxonomy" id="114155"/>
    <lineage>
        <taxon>Eukaryota</taxon>
        <taxon>Fungi</taxon>
        <taxon>Dikarya</taxon>
        <taxon>Basidiomycota</taxon>
        <taxon>Agaricomycotina</taxon>
        <taxon>Agaricomycetes</taxon>
        <taxon>Polyporales</taxon>
        <taxon>Polyporaceae</taxon>
        <taxon>Dichomitus</taxon>
    </lineage>
</organism>